<accession>A0A412FZI7</accession>
<dbReference type="RefSeq" id="WP_006058110.1">
    <property type="nucleotide sequence ID" value="NZ_CABJCV010000011.1"/>
</dbReference>
<dbReference type="AlphaFoldDB" id="A0A412FZI7"/>
<protein>
    <recommendedName>
        <fullName evidence="4">Sporulation initiation inhibitor protein Soj</fullName>
    </recommendedName>
</protein>
<dbReference type="EMBL" id="QRUP01000011">
    <property type="protein sequence ID" value="RGR73591.1"/>
    <property type="molecule type" value="Genomic_DNA"/>
</dbReference>
<dbReference type="PIRSF" id="PIRSF009320">
    <property type="entry name" value="Nuc_binding_HP_1000"/>
    <property type="match status" value="1"/>
</dbReference>
<evidence type="ECO:0000256" key="4">
    <source>
        <dbReference type="ARBA" id="ARBA00071824"/>
    </source>
</evidence>
<feature type="domain" description="AAA" evidence="5">
    <location>
        <begin position="3"/>
        <end position="179"/>
    </location>
</feature>
<evidence type="ECO:0000256" key="3">
    <source>
        <dbReference type="ARBA" id="ARBA00062323"/>
    </source>
</evidence>
<comment type="catalytic activity">
    <reaction evidence="2">
        <text>ATP + H2O = ADP + phosphate + H(+)</text>
        <dbReference type="Rhea" id="RHEA:13065"/>
        <dbReference type="ChEBI" id="CHEBI:15377"/>
        <dbReference type="ChEBI" id="CHEBI:15378"/>
        <dbReference type="ChEBI" id="CHEBI:30616"/>
        <dbReference type="ChEBI" id="CHEBI:43474"/>
        <dbReference type="ChEBI" id="CHEBI:456216"/>
    </reaction>
</comment>
<dbReference type="PANTHER" id="PTHR13696">
    <property type="entry name" value="P-LOOP CONTAINING NUCLEOSIDE TRIPHOSPHATE HYDROLASE"/>
    <property type="match status" value="1"/>
</dbReference>
<proteinExistence type="inferred from homology"/>
<name>A0A412FZI7_9FIRM</name>
<dbReference type="Proteomes" id="UP000284178">
    <property type="component" value="Unassembled WGS sequence"/>
</dbReference>
<dbReference type="Gene3D" id="3.40.50.300">
    <property type="entry name" value="P-loop containing nucleotide triphosphate hydrolases"/>
    <property type="match status" value="1"/>
</dbReference>
<comment type="similarity">
    <text evidence="1">Belongs to the ParA family.</text>
</comment>
<reference evidence="6 7" key="1">
    <citation type="submission" date="2018-08" db="EMBL/GenBank/DDBJ databases">
        <title>A genome reference for cultivated species of the human gut microbiota.</title>
        <authorList>
            <person name="Zou Y."/>
            <person name="Xue W."/>
            <person name="Luo G."/>
        </authorList>
    </citation>
    <scope>NUCLEOTIDE SEQUENCE [LARGE SCALE GENOMIC DNA]</scope>
    <source>
        <strain evidence="6 7">AF24-29</strain>
    </source>
</reference>
<dbReference type="InterPro" id="IPR050678">
    <property type="entry name" value="DNA_Partitioning_ATPase"/>
</dbReference>
<evidence type="ECO:0000313" key="6">
    <source>
        <dbReference type="EMBL" id="RGR73591.1"/>
    </source>
</evidence>
<gene>
    <name evidence="6" type="ORF">DWY25_10225</name>
</gene>
<keyword evidence="7" id="KW-1185">Reference proteome</keyword>
<dbReference type="PANTHER" id="PTHR13696:SF52">
    <property type="entry name" value="PARA FAMILY PROTEIN CT_582"/>
    <property type="match status" value="1"/>
</dbReference>
<evidence type="ECO:0000259" key="5">
    <source>
        <dbReference type="Pfam" id="PF13614"/>
    </source>
</evidence>
<evidence type="ECO:0000256" key="2">
    <source>
        <dbReference type="ARBA" id="ARBA00049360"/>
    </source>
</evidence>
<comment type="subunit">
    <text evidence="3">Dimerizes in the presence of ATP but not ADP; ATP-binding is required for double-stranded (ds)DNA-binding. Interacts with DnaA.</text>
</comment>
<dbReference type="FunFam" id="3.40.50.300:FF:000285">
    <property type="entry name" value="Sporulation initiation inhibitor Soj"/>
    <property type="match status" value="1"/>
</dbReference>
<evidence type="ECO:0000256" key="1">
    <source>
        <dbReference type="ARBA" id="ARBA00006976"/>
    </source>
</evidence>
<dbReference type="InterPro" id="IPR027417">
    <property type="entry name" value="P-loop_NTPase"/>
</dbReference>
<dbReference type="CDD" id="cd02042">
    <property type="entry name" value="ParAB_family"/>
    <property type="match status" value="1"/>
</dbReference>
<dbReference type="GeneID" id="83015775"/>
<organism evidence="6 7">
    <name type="scientific">Holdemania filiformis</name>
    <dbReference type="NCBI Taxonomy" id="61171"/>
    <lineage>
        <taxon>Bacteria</taxon>
        <taxon>Bacillati</taxon>
        <taxon>Bacillota</taxon>
        <taxon>Erysipelotrichia</taxon>
        <taxon>Erysipelotrichales</taxon>
        <taxon>Erysipelotrichaceae</taxon>
        <taxon>Holdemania</taxon>
    </lineage>
</organism>
<dbReference type="SUPFAM" id="SSF52540">
    <property type="entry name" value="P-loop containing nucleoside triphosphate hydrolases"/>
    <property type="match status" value="1"/>
</dbReference>
<sequence length="264" mass="29142">MGKIIAIANQKGGVGKTTTSINLSAGLAYLGKKILLVDFDPQGNATQGVGATRQSFVKSIYDVIMTEVEVKDAVKTMKIPPLDILPATIDLAGADLEMVEYKYGREKLLKNKLVAVKNDYDYIIIDCPPSLGLLNTNALTAADSVIIPVQCEYYALEGLTQLLSTIRLVQRLFNNKLMIEGVLLTMFDARTKLSVEVQQEVRRYFKERVYKTYIPRNVKLSEAPSRGATIFEYDVKSEGAKAYASLAKEVISYNAKEAKANEKG</sequence>
<dbReference type="InterPro" id="IPR025669">
    <property type="entry name" value="AAA_dom"/>
</dbReference>
<evidence type="ECO:0000313" key="7">
    <source>
        <dbReference type="Proteomes" id="UP000284178"/>
    </source>
</evidence>
<dbReference type="Pfam" id="PF13614">
    <property type="entry name" value="AAA_31"/>
    <property type="match status" value="1"/>
</dbReference>
<comment type="caution">
    <text evidence="6">The sequence shown here is derived from an EMBL/GenBank/DDBJ whole genome shotgun (WGS) entry which is preliminary data.</text>
</comment>